<evidence type="ECO:0000313" key="3">
    <source>
        <dbReference type="Proteomes" id="UP000030671"/>
    </source>
</evidence>
<dbReference type="HOGENOM" id="CLU_589400_0_0_1"/>
<dbReference type="OrthoDB" id="3265156at2759"/>
<feature type="compositionally biased region" description="Polar residues" evidence="1">
    <location>
        <begin position="1"/>
        <end position="12"/>
    </location>
</feature>
<feature type="compositionally biased region" description="Polar residues" evidence="1">
    <location>
        <begin position="306"/>
        <end position="318"/>
    </location>
</feature>
<dbReference type="KEGG" id="hir:HETIRDRAFT_478570"/>
<evidence type="ECO:0000256" key="1">
    <source>
        <dbReference type="SAM" id="MobiDB-lite"/>
    </source>
</evidence>
<dbReference type="InParanoid" id="W4K019"/>
<accession>W4K019</accession>
<name>W4K019_HETIT</name>
<dbReference type="Proteomes" id="UP000030671">
    <property type="component" value="Unassembled WGS sequence"/>
</dbReference>
<keyword evidence="3" id="KW-1185">Reference proteome</keyword>
<protein>
    <recommendedName>
        <fullName evidence="4">NTF2 domain-containing protein</fullName>
    </recommendedName>
</protein>
<evidence type="ECO:0000313" key="2">
    <source>
        <dbReference type="EMBL" id="ETW79168.1"/>
    </source>
</evidence>
<proteinExistence type="predicted"/>
<organism evidence="2 3">
    <name type="scientific">Heterobasidion irregulare (strain TC 32-1)</name>
    <dbReference type="NCBI Taxonomy" id="747525"/>
    <lineage>
        <taxon>Eukaryota</taxon>
        <taxon>Fungi</taxon>
        <taxon>Dikarya</taxon>
        <taxon>Basidiomycota</taxon>
        <taxon>Agaricomycotina</taxon>
        <taxon>Agaricomycetes</taxon>
        <taxon>Russulales</taxon>
        <taxon>Bondarzewiaceae</taxon>
        <taxon>Heterobasidion</taxon>
        <taxon>Heterobasidion annosum species complex</taxon>
    </lineage>
</organism>
<sequence length="550" mass="61230">MLDSTYASSPKTLTPDARVKKERSISPPYVPQRKLVTSGSKFYSDIPTNCRKPYPGYKGHRESWAKREVEALVNRGLTIVRQFFRDDGMVIDWESTKSVWNDTLEPDQYDLASTIQRAHAMNHTEYLSTLSQKRKRPLNSPPQPLRRSLPPSQPAISETSRQPIPTASPLQPRALPPDSVVWFGNGPPLDSQRLMRPIRSELSASPTRLMQTIGSPSSLLQPSRSTMLPSAYREKGLSRVQSIRDALAVVQSPDHFEERAPHPSSLLTPALSVSLPTAVSDLSRKAGSHFEQPTFDPGEDERSPHKSTTPSQSPLDVLDNDTQTETRMLVNSHPTVAQNTPHISPVPQTSSPTITPPGPDQQSCNDFGSSEDWPEDEKETARLETAAVEYLRTYIIEFEKDRSSLASAYSHDATFTYRHTRAPKSVTRDPKHAPSEGTQPPSDPSIGVSSPIRLRQTRLEVVLGLLALESHKFSSSSPITVDHSVVYLGKRMGVLLIAHCSFGTTDVPSKPIRHITMNFVLQEKVHEEGSTDRLWPLVAVAHQMMEWDLV</sequence>
<feature type="region of interest" description="Disordered" evidence="1">
    <location>
        <begin position="286"/>
        <end position="318"/>
    </location>
</feature>
<reference evidence="2 3" key="1">
    <citation type="journal article" date="2012" name="New Phytol.">
        <title>Insight into trade-off between wood decay and parasitism from the genome of a fungal forest pathogen.</title>
        <authorList>
            <person name="Olson A."/>
            <person name="Aerts A."/>
            <person name="Asiegbu F."/>
            <person name="Belbahri L."/>
            <person name="Bouzid O."/>
            <person name="Broberg A."/>
            <person name="Canback B."/>
            <person name="Coutinho P.M."/>
            <person name="Cullen D."/>
            <person name="Dalman K."/>
            <person name="Deflorio G."/>
            <person name="van Diepen L.T."/>
            <person name="Dunand C."/>
            <person name="Duplessis S."/>
            <person name="Durling M."/>
            <person name="Gonthier P."/>
            <person name="Grimwood J."/>
            <person name="Fossdal C.G."/>
            <person name="Hansson D."/>
            <person name="Henrissat B."/>
            <person name="Hietala A."/>
            <person name="Himmelstrand K."/>
            <person name="Hoffmeister D."/>
            <person name="Hogberg N."/>
            <person name="James T.Y."/>
            <person name="Karlsson M."/>
            <person name="Kohler A."/>
            <person name="Kues U."/>
            <person name="Lee Y.H."/>
            <person name="Lin Y.C."/>
            <person name="Lind M."/>
            <person name="Lindquist E."/>
            <person name="Lombard V."/>
            <person name="Lucas S."/>
            <person name="Lunden K."/>
            <person name="Morin E."/>
            <person name="Murat C."/>
            <person name="Park J."/>
            <person name="Raffaello T."/>
            <person name="Rouze P."/>
            <person name="Salamov A."/>
            <person name="Schmutz J."/>
            <person name="Solheim H."/>
            <person name="Stahlberg J."/>
            <person name="Velez H."/>
            <person name="de Vries R.P."/>
            <person name="Wiebenga A."/>
            <person name="Woodward S."/>
            <person name="Yakovlev I."/>
            <person name="Garbelotto M."/>
            <person name="Martin F."/>
            <person name="Grigoriev I.V."/>
            <person name="Stenlid J."/>
        </authorList>
    </citation>
    <scope>NUCLEOTIDE SEQUENCE [LARGE SCALE GENOMIC DNA]</scope>
    <source>
        <strain evidence="2 3">TC 32-1</strain>
    </source>
</reference>
<evidence type="ECO:0008006" key="4">
    <source>
        <dbReference type="Google" id="ProtNLM"/>
    </source>
</evidence>
<dbReference type="Gene3D" id="3.10.450.50">
    <property type="match status" value="1"/>
</dbReference>
<feature type="region of interest" description="Disordered" evidence="1">
    <location>
        <begin position="128"/>
        <end position="187"/>
    </location>
</feature>
<feature type="region of interest" description="Disordered" evidence="1">
    <location>
        <begin position="333"/>
        <end position="379"/>
    </location>
</feature>
<dbReference type="AlphaFoldDB" id="W4K019"/>
<dbReference type="eggNOG" id="ENOG502SUE2">
    <property type="taxonomic scope" value="Eukaryota"/>
</dbReference>
<feature type="region of interest" description="Disordered" evidence="1">
    <location>
        <begin position="420"/>
        <end position="449"/>
    </location>
</feature>
<feature type="compositionally biased region" description="Polar residues" evidence="1">
    <location>
        <begin position="155"/>
        <end position="169"/>
    </location>
</feature>
<gene>
    <name evidence="2" type="ORF">HETIRDRAFT_478570</name>
</gene>
<feature type="compositionally biased region" description="Polar residues" evidence="1">
    <location>
        <begin position="333"/>
        <end position="353"/>
    </location>
</feature>
<feature type="region of interest" description="Disordered" evidence="1">
    <location>
        <begin position="1"/>
        <end position="28"/>
    </location>
</feature>
<dbReference type="GeneID" id="20677826"/>
<dbReference type="RefSeq" id="XP_009549425.1">
    <property type="nucleotide sequence ID" value="XM_009551130.1"/>
</dbReference>
<dbReference type="EMBL" id="KI925461">
    <property type="protein sequence ID" value="ETW79168.1"/>
    <property type="molecule type" value="Genomic_DNA"/>
</dbReference>